<evidence type="ECO:0000313" key="3">
    <source>
        <dbReference type="Proteomes" id="UP001222027"/>
    </source>
</evidence>
<dbReference type="AlphaFoldDB" id="A0AAV8QCS3"/>
<protein>
    <recommendedName>
        <fullName evidence="4">A20-type domain-containing protein</fullName>
    </recommendedName>
</protein>
<feature type="region of interest" description="Disordered" evidence="1">
    <location>
        <begin position="122"/>
        <end position="156"/>
    </location>
</feature>
<proteinExistence type="predicted"/>
<name>A0AAV8QCS3_ENSVE</name>
<reference evidence="2 3" key="1">
    <citation type="submission" date="2022-12" db="EMBL/GenBank/DDBJ databases">
        <title>Chromosome-scale assembly of the Ensete ventricosum genome.</title>
        <authorList>
            <person name="Dussert Y."/>
            <person name="Stocks J."/>
            <person name="Wendawek A."/>
            <person name="Woldeyes F."/>
            <person name="Nichols R.A."/>
            <person name="Borrell J.S."/>
        </authorList>
    </citation>
    <scope>NUCLEOTIDE SEQUENCE [LARGE SCALE GENOMIC DNA]</scope>
    <source>
        <strain evidence="3">cv. Maze</strain>
        <tissue evidence="2">Seeds</tissue>
    </source>
</reference>
<keyword evidence="3" id="KW-1185">Reference proteome</keyword>
<sequence>MVLDKDVCGVAGCGIVDEPGIVVNLCSTCFWEFLVEEEPQWPAARLLRPAVAGGATDRSVCNLSHSLDAMALEKDVCGAAGCGIVDEPGIVNLCSTCFWEFLVEEEPQWPAARLLRPAAAGGATPSSASEVPSADGAATRSNGRSTVVGAGMPRRSMAPHLRGWKRARIASS</sequence>
<accession>A0AAV8QCS3</accession>
<evidence type="ECO:0000256" key="1">
    <source>
        <dbReference type="SAM" id="MobiDB-lite"/>
    </source>
</evidence>
<evidence type="ECO:0000313" key="2">
    <source>
        <dbReference type="EMBL" id="KAJ8466629.1"/>
    </source>
</evidence>
<organism evidence="2 3">
    <name type="scientific">Ensete ventricosum</name>
    <name type="common">Abyssinian banana</name>
    <name type="synonym">Musa ensete</name>
    <dbReference type="NCBI Taxonomy" id="4639"/>
    <lineage>
        <taxon>Eukaryota</taxon>
        <taxon>Viridiplantae</taxon>
        <taxon>Streptophyta</taxon>
        <taxon>Embryophyta</taxon>
        <taxon>Tracheophyta</taxon>
        <taxon>Spermatophyta</taxon>
        <taxon>Magnoliopsida</taxon>
        <taxon>Liliopsida</taxon>
        <taxon>Zingiberales</taxon>
        <taxon>Musaceae</taxon>
        <taxon>Ensete</taxon>
    </lineage>
</organism>
<gene>
    <name evidence="2" type="ORF">OPV22_029181</name>
</gene>
<dbReference type="EMBL" id="JAQQAF010000008">
    <property type="protein sequence ID" value="KAJ8466629.1"/>
    <property type="molecule type" value="Genomic_DNA"/>
</dbReference>
<dbReference type="Proteomes" id="UP001222027">
    <property type="component" value="Unassembled WGS sequence"/>
</dbReference>
<comment type="caution">
    <text evidence="2">The sequence shown here is derived from an EMBL/GenBank/DDBJ whole genome shotgun (WGS) entry which is preliminary data.</text>
</comment>
<evidence type="ECO:0008006" key="4">
    <source>
        <dbReference type="Google" id="ProtNLM"/>
    </source>
</evidence>